<accession>A0A0B0MKZ0</accession>
<name>A0A0B0MKZ0_GOSAR</name>
<reference evidence="2" key="1">
    <citation type="submission" date="2014-09" db="EMBL/GenBank/DDBJ databases">
        <authorList>
            <person name="Mudge J."/>
            <person name="Ramaraj T."/>
            <person name="Lindquist I.E."/>
            <person name="Bharti A.K."/>
            <person name="Sundararajan A."/>
            <person name="Cameron C.T."/>
            <person name="Woodward J.E."/>
            <person name="May G.D."/>
            <person name="Brubaker C."/>
            <person name="Broadhvest J."/>
            <person name="Wilkins T.A."/>
        </authorList>
    </citation>
    <scope>NUCLEOTIDE SEQUENCE</scope>
    <source>
        <strain evidence="2">cv. AKA8401</strain>
    </source>
</reference>
<organism evidence="1 2">
    <name type="scientific">Gossypium arboreum</name>
    <name type="common">Tree cotton</name>
    <name type="synonym">Gossypium nanking</name>
    <dbReference type="NCBI Taxonomy" id="29729"/>
    <lineage>
        <taxon>Eukaryota</taxon>
        <taxon>Viridiplantae</taxon>
        <taxon>Streptophyta</taxon>
        <taxon>Embryophyta</taxon>
        <taxon>Tracheophyta</taxon>
        <taxon>Spermatophyta</taxon>
        <taxon>Magnoliopsida</taxon>
        <taxon>eudicotyledons</taxon>
        <taxon>Gunneridae</taxon>
        <taxon>Pentapetalae</taxon>
        <taxon>rosids</taxon>
        <taxon>malvids</taxon>
        <taxon>Malvales</taxon>
        <taxon>Malvaceae</taxon>
        <taxon>Malvoideae</taxon>
        <taxon>Gossypium</taxon>
    </lineage>
</organism>
<comment type="caution">
    <text evidence="1">The sequence shown here is derived from an EMBL/GenBank/DDBJ whole genome shotgun (WGS) entry which is preliminary data.</text>
</comment>
<protein>
    <submittedName>
        <fullName evidence="1">Uncharacterized protein</fullName>
    </submittedName>
</protein>
<dbReference type="EMBL" id="JRRC01191975">
    <property type="protein sequence ID" value="KHG01430.1"/>
    <property type="molecule type" value="Genomic_DNA"/>
</dbReference>
<sequence length="82" mass="9374">MKCMMIKLVNFYHFRSRNTKSRPRLGEGQTSRLNPISRHFLYTECHQASIEDPRMSEASITLSPKAFGITSLNVLIVACIET</sequence>
<gene>
    <name evidence="1" type="ORF">F383_23346</name>
</gene>
<dbReference type="AlphaFoldDB" id="A0A0B0MKZ0"/>
<keyword evidence="2" id="KW-1185">Reference proteome</keyword>
<proteinExistence type="predicted"/>
<dbReference type="Proteomes" id="UP000032142">
    <property type="component" value="Unassembled WGS sequence"/>
</dbReference>
<evidence type="ECO:0000313" key="1">
    <source>
        <dbReference type="EMBL" id="KHG01430.1"/>
    </source>
</evidence>
<evidence type="ECO:0000313" key="2">
    <source>
        <dbReference type="Proteomes" id="UP000032142"/>
    </source>
</evidence>